<feature type="coiled-coil region" evidence="7">
    <location>
        <begin position="293"/>
        <end position="337"/>
    </location>
</feature>
<comment type="caution">
    <text evidence="9">The sequence shown here is derived from an EMBL/GenBank/DDBJ whole genome shotgun (WGS) entry which is preliminary data.</text>
</comment>
<evidence type="ECO:0000256" key="6">
    <source>
        <dbReference type="ARBA" id="ARBA00023306"/>
    </source>
</evidence>
<evidence type="ECO:0000256" key="8">
    <source>
        <dbReference type="SAM" id="MobiDB-lite"/>
    </source>
</evidence>
<dbReference type="PANTHER" id="PTHR23168:SF0">
    <property type="entry name" value="MITOTIC SPINDLE ASSEMBLY CHECKPOINT PROTEIN MAD1"/>
    <property type="match status" value="1"/>
</dbReference>
<dbReference type="GO" id="GO:0000776">
    <property type="term" value="C:kinetochore"/>
    <property type="evidence" value="ECO:0007669"/>
    <property type="project" value="TreeGrafter"/>
</dbReference>
<dbReference type="EMBL" id="JAUJYO010000008">
    <property type="protein sequence ID" value="KAK1311238.1"/>
    <property type="molecule type" value="Genomic_DNA"/>
</dbReference>
<dbReference type="GO" id="GO:0051301">
    <property type="term" value="P:cell division"/>
    <property type="evidence" value="ECO:0007669"/>
    <property type="project" value="UniProtKB-KW"/>
</dbReference>
<comment type="subcellular location">
    <subcellularLocation>
        <location evidence="1">Nucleus</location>
    </subcellularLocation>
</comment>
<reference evidence="9" key="2">
    <citation type="submission" date="2023-06" db="EMBL/GenBank/DDBJ databases">
        <authorList>
            <person name="Ma L."/>
            <person name="Liu K.-W."/>
            <person name="Li Z."/>
            <person name="Hsiao Y.-Y."/>
            <person name="Qi Y."/>
            <person name="Fu T."/>
            <person name="Tang G."/>
            <person name="Zhang D."/>
            <person name="Sun W.-H."/>
            <person name="Liu D.-K."/>
            <person name="Li Y."/>
            <person name="Chen G.-Z."/>
            <person name="Liu X.-D."/>
            <person name="Liao X.-Y."/>
            <person name="Jiang Y.-T."/>
            <person name="Yu X."/>
            <person name="Hao Y."/>
            <person name="Huang J."/>
            <person name="Zhao X.-W."/>
            <person name="Ke S."/>
            <person name="Chen Y.-Y."/>
            <person name="Wu W.-L."/>
            <person name="Hsu J.-L."/>
            <person name="Lin Y.-F."/>
            <person name="Huang M.-D."/>
            <person name="Li C.-Y."/>
            <person name="Huang L."/>
            <person name="Wang Z.-W."/>
            <person name="Zhao X."/>
            <person name="Zhong W.-Y."/>
            <person name="Peng D.-H."/>
            <person name="Ahmad S."/>
            <person name="Lan S."/>
            <person name="Zhang J.-S."/>
            <person name="Tsai W.-C."/>
            <person name="Van De Peer Y."/>
            <person name="Liu Z.-J."/>
        </authorList>
    </citation>
    <scope>NUCLEOTIDE SEQUENCE</scope>
    <source>
        <strain evidence="9">CP</strain>
        <tissue evidence="9">Leaves</tissue>
    </source>
</reference>
<feature type="coiled-coil region" evidence="7">
    <location>
        <begin position="368"/>
        <end position="423"/>
    </location>
</feature>
<keyword evidence="6" id="KW-0131">Cell cycle</keyword>
<dbReference type="GO" id="GO:0051315">
    <property type="term" value="P:attachment of mitotic spindle microtubules to kinetochore"/>
    <property type="evidence" value="ECO:0007669"/>
    <property type="project" value="TreeGrafter"/>
</dbReference>
<dbReference type="Gene3D" id="6.10.250.90">
    <property type="match status" value="1"/>
</dbReference>
<sequence length="721" mass="82931">MMLRTPPPRKRRLEEPSIEGPASSGAIVVAAAATPDFDRRLVIYEDPPEEEHLPVSECEQMMCTYQCRQMVKAEFFDALDTAEKKVCEYQSKTEALSSDLSKSAAKGREKALQDQLLKEVGESQERHQKQAKHCSELEVKLKKEMEMRKIAESSAFTSQEKAQNLEEKLQSLSESMEREKNRLQKELAHLQNESELSVSRLYIDLERVRCRADNAEKESDLLMKQLEDLRRQLNECLQQKSEAERRLSSSDAAIFRDTSSSDDHVLVKHLQEELRNYAEVQEARKLKNFHVNNELLKEKLLDEKGRRERAEAELSTLQDIQINAKKLEDELISWKSLINEIPGVSSYGDIPKKFASLQKEVIENMMKVGELSARLKELEVALETSELAKQHAETESALAKQNAEELNVEVKRLEMMLSSVTEERDRLCKDALTLNKHKTGEAQIETTNETLIKELESSLARKEFLIRELESSLHEQKEVINHQRGELNIFHEKINIEAKRVKSLEREADRLRSEISLLESKVGHGDYSTSNTKVLRMVNTLAVEGEAKHTIEALQAELQKTQAKLQAVEDLKGQSDAGDLIDSSISEKLANLKKKLPHWKNVKKDTKLSSQRKFQFSEGHVVHSLVIRYYSIFNEYIVMDDHQRPNGIPVTHFTLQSIYAQTDDEKLEYEYESGNMNIIINEYASQREILQQIEIFIRKMNSIPAFMANLTMESFNKRTLS</sequence>
<keyword evidence="10" id="KW-1185">Reference proteome</keyword>
<evidence type="ECO:0000313" key="10">
    <source>
        <dbReference type="Proteomes" id="UP001180020"/>
    </source>
</evidence>
<dbReference type="SUPFAM" id="SSF75704">
    <property type="entry name" value="Mitotic arrest deficient-like 1, Mad1"/>
    <property type="match status" value="1"/>
</dbReference>
<dbReference type="FunFam" id="3.30.457.60:FF:000004">
    <property type="entry name" value="Mitotic spindle checkpoint protein MAD1"/>
    <property type="match status" value="1"/>
</dbReference>
<protein>
    <submittedName>
        <fullName evidence="9">Uncharacterized protein</fullName>
    </submittedName>
</protein>
<keyword evidence="7" id="KW-0175">Coiled coil</keyword>
<evidence type="ECO:0000256" key="7">
    <source>
        <dbReference type="SAM" id="Coils"/>
    </source>
</evidence>
<accession>A0AAV9EED6</accession>
<dbReference type="PANTHER" id="PTHR23168">
    <property type="entry name" value="MITOTIC SPINDLE ASSEMBLY CHECKPOINT PROTEIN MAD1 MITOTIC ARREST DEFICIENT-LIKE PROTEIN 1"/>
    <property type="match status" value="1"/>
</dbReference>
<feature type="region of interest" description="Disordered" evidence="8">
    <location>
        <begin position="1"/>
        <end position="24"/>
    </location>
</feature>
<dbReference type="GO" id="GO:0007094">
    <property type="term" value="P:mitotic spindle assembly checkpoint signaling"/>
    <property type="evidence" value="ECO:0007669"/>
    <property type="project" value="InterPro"/>
</dbReference>
<name>A0AAV9EED6_ACOCL</name>
<evidence type="ECO:0000256" key="5">
    <source>
        <dbReference type="ARBA" id="ARBA00023242"/>
    </source>
</evidence>
<dbReference type="Proteomes" id="UP001180020">
    <property type="component" value="Unassembled WGS sequence"/>
</dbReference>
<evidence type="ECO:0000256" key="1">
    <source>
        <dbReference type="ARBA" id="ARBA00004123"/>
    </source>
</evidence>
<dbReference type="GO" id="GO:0072686">
    <property type="term" value="C:mitotic spindle"/>
    <property type="evidence" value="ECO:0007669"/>
    <property type="project" value="TreeGrafter"/>
</dbReference>
<keyword evidence="4" id="KW-0498">Mitosis</keyword>
<dbReference type="AlphaFoldDB" id="A0AAV9EED6"/>
<dbReference type="Gene3D" id="3.30.457.60">
    <property type="match status" value="1"/>
</dbReference>
<keyword evidence="3" id="KW-0132">Cell division</keyword>
<evidence type="ECO:0000256" key="2">
    <source>
        <dbReference type="ARBA" id="ARBA00008029"/>
    </source>
</evidence>
<organism evidence="9 10">
    <name type="scientific">Acorus calamus</name>
    <name type="common">Sweet flag</name>
    <dbReference type="NCBI Taxonomy" id="4465"/>
    <lineage>
        <taxon>Eukaryota</taxon>
        <taxon>Viridiplantae</taxon>
        <taxon>Streptophyta</taxon>
        <taxon>Embryophyta</taxon>
        <taxon>Tracheophyta</taxon>
        <taxon>Spermatophyta</taxon>
        <taxon>Magnoliopsida</taxon>
        <taxon>Liliopsida</taxon>
        <taxon>Acoraceae</taxon>
        <taxon>Acorus</taxon>
    </lineage>
</organism>
<evidence type="ECO:0000256" key="4">
    <source>
        <dbReference type="ARBA" id="ARBA00022776"/>
    </source>
</evidence>
<feature type="coiled-coil region" evidence="7">
    <location>
        <begin position="155"/>
        <end position="246"/>
    </location>
</feature>
<reference evidence="9" key="1">
    <citation type="journal article" date="2023" name="Nat. Commun.">
        <title>Diploid and tetraploid genomes of Acorus and the evolution of monocots.</title>
        <authorList>
            <person name="Ma L."/>
            <person name="Liu K.W."/>
            <person name="Li Z."/>
            <person name="Hsiao Y.Y."/>
            <person name="Qi Y."/>
            <person name="Fu T."/>
            <person name="Tang G.D."/>
            <person name="Zhang D."/>
            <person name="Sun W.H."/>
            <person name="Liu D.K."/>
            <person name="Li Y."/>
            <person name="Chen G.Z."/>
            <person name="Liu X.D."/>
            <person name="Liao X.Y."/>
            <person name="Jiang Y.T."/>
            <person name="Yu X."/>
            <person name="Hao Y."/>
            <person name="Huang J."/>
            <person name="Zhao X.W."/>
            <person name="Ke S."/>
            <person name="Chen Y.Y."/>
            <person name="Wu W.L."/>
            <person name="Hsu J.L."/>
            <person name="Lin Y.F."/>
            <person name="Huang M.D."/>
            <person name="Li C.Y."/>
            <person name="Huang L."/>
            <person name="Wang Z.W."/>
            <person name="Zhao X."/>
            <person name="Zhong W.Y."/>
            <person name="Peng D.H."/>
            <person name="Ahmad S."/>
            <person name="Lan S."/>
            <person name="Zhang J.S."/>
            <person name="Tsai W.C."/>
            <person name="Van de Peer Y."/>
            <person name="Liu Z.J."/>
        </authorList>
    </citation>
    <scope>NUCLEOTIDE SEQUENCE</scope>
    <source>
        <strain evidence="9">CP</strain>
    </source>
</reference>
<dbReference type="GO" id="GO:0005635">
    <property type="term" value="C:nuclear envelope"/>
    <property type="evidence" value="ECO:0007669"/>
    <property type="project" value="TreeGrafter"/>
</dbReference>
<dbReference type="InterPro" id="IPR008672">
    <property type="entry name" value="Mad1"/>
</dbReference>
<comment type="similarity">
    <text evidence="2">Belongs to the MAD1 family.</text>
</comment>
<evidence type="ECO:0000256" key="3">
    <source>
        <dbReference type="ARBA" id="ARBA00022618"/>
    </source>
</evidence>
<keyword evidence="5" id="KW-0539">Nucleus</keyword>
<proteinExistence type="inferred from homology"/>
<feature type="coiled-coil region" evidence="7">
    <location>
        <begin position="452"/>
        <end position="571"/>
    </location>
</feature>
<evidence type="ECO:0000313" key="9">
    <source>
        <dbReference type="EMBL" id="KAK1311238.1"/>
    </source>
</evidence>
<gene>
    <name evidence="9" type="ORF">QJS10_CPA08g01223</name>
</gene>